<protein>
    <submittedName>
        <fullName evidence="2">Uncharacterized protein</fullName>
    </submittedName>
</protein>
<dbReference type="RefSeq" id="WP_209344351.1">
    <property type="nucleotide sequence ID" value="NZ_JAGIQL010000170.1"/>
</dbReference>
<evidence type="ECO:0000313" key="2">
    <source>
        <dbReference type="EMBL" id="MBP0461247.1"/>
    </source>
</evidence>
<name>A0A940MK57_9ACTN</name>
<keyword evidence="3" id="KW-1185">Reference proteome</keyword>
<sequence>MTTRILLASTLYGAATLAAALDAGCFEPAGRTILLVSNNAANPEATPALDEMSGFGRLRDRFDDVLSWNEAIHPFHPGSWSPRPDDVPMWERHLRLLWNLGDDPVHLVAESIQVVPALAITDIFTGAPIDLYADGLMSYGPTRNKIPPLIGTRIRRVLHLDLVPGLRPMLLREFGAEPTVVPNEAFLKVLAQTAEDAPELPVPQPDSDDRPALLLGQYLSALSILTADEEEELHVRMVRGAHALGHRSAVFKPHPTAPARFSYRMEEEARRLGVQLAVVDDPLIAEVLYQRLRPGLVVGCFSTALFTAASLYGLPVARVGTELLLDRLTPYENSNRVPVTICHELLPDVADRAAVAAQRLDPAAYGLQELLAAVGFAMQPKVNPDLRERAEAYLRGHQTPHTLAYFKRRRLTVLDLPGGLPARLAFIPRDARVRGVVRRVRSLRRAATGEGRG</sequence>
<evidence type="ECO:0000256" key="1">
    <source>
        <dbReference type="SAM" id="SignalP"/>
    </source>
</evidence>
<dbReference type="AlphaFoldDB" id="A0A940MK57"/>
<dbReference type="EMBL" id="JAGIQL010000170">
    <property type="protein sequence ID" value="MBP0461247.1"/>
    <property type="molecule type" value="Genomic_DNA"/>
</dbReference>
<evidence type="ECO:0000313" key="3">
    <source>
        <dbReference type="Proteomes" id="UP000670475"/>
    </source>
</evidence>
<dbReference type="InterPro" id="IPR010866">
    <property type="entry name" value="A-2_8-polyST"/>
</dbReference>
<feature type="chain" id="PRO_5038350233" evidence="1">
    <location>
        <begin position="21"/>
        <end position="453"/>
    </location>
</feature>
<keyword evidence="1" id="KW-0732">Signal</keyword>
<accession>A0A940MK57</accession>
<comment type="caution">
    <text evidence="2">The sequence shown here is derived from an EMBL/GenBank/DDBJ whole genome shotgun (WGS) entry which is preliminary data.</text>
</comment>
<reference evidence="2" key="1">
    <citation type="submission" date="2021-03" db="EMBL/GenBank/DDBJ databases">
        <title>Whole genome sequence of Streptomyces bomunensis MMS17-BM035.</title>
        <authorList>
            <person name="Lee J.H."/>
        </authorList>
    </citation>
    <scope>NUCLEOTIDE SEQUENCE</scope>
    <source>
        <strain evidence="2">MMS17-BM035</strain>
    </source>
</reference>
<dbReference type="Proteomes" id="UP000670475">
    <property type="component" value="Unassembled WGS sequence"/>
</dbReference>
<gene>
    <name evidence="2" type="ORF">JFN87_27850</name>
</gene>
<feature type="signal peptide" evidence="1">
    <location>
        <begin position="1"/>
        <end position="20"/>
    </location>
</feature>
<organism evidence="2 3">
    <name type="scientific">Streptomyces montanisoli</name>
    <dbReference type="NCBI Taxonomy" id="2798581"/>
    <lineage>
        <taxon>Bacteria</taxon>
        <taxon>Bacillati</taxon>
        <taxon>Actinomycetota</taxon>
        <taxon>Actinomycetes</taxon>
        <taxon>Kitasatosporales</taxon>
        <taxon>Streptomycetaceae</taxon>
        <taxon>Streptomyces</taxon>
    </lineage>
</organism>
<dbReference type="Pfam" id="PF07388">
    <property type="entry name" value="A-2_8-polyST"/>
    <property type="match status" value="1"/>
</dbReference>
<proteinExistence type="predicted"/>